<gene>
    <name evidence="5" type="ORF">PSECIP111854_01978</name>
</gene>
<evidence type="ECO:0000256" key="1">
    <source>
        <dbReference type="ARBA" id="ARBA00022737"/>
    </source>
</evidence>
<dbReference type="PROSITE" id="PS50088">
    <property type="entry name" value="ANK_REPEAT"/>
    <property type="match status" value="1"/>
</dbReference>
<keyword evidence="4" id="KW-0472">Membrane</keyword>
<name>A0A9W4QXF3_9GAMM</name>
<dbReference type="PANTHER" id="PTHR24171:SF9">
    <property type="entry name" value="ANKYRIN REPEAT DOMAIN-CONTAINING PROTEIN 39"/>
    <property type="match status" value="1"/>
</dbReference>
<comment type="caution">
    <text evidence="5">The sequence shown here is derived from an EMBL/GenBank/DDBJ whole genome shotgun (WGS) entry which is preliminary data.</text>
</comment>
<evidence type="ECO:0000313" key="5">
    <source>
        <dbReference type="EMBL" id="CAH9057344.1"/>
    </source>
</evidence>
<feature type="transmembrane region" description="Helical" evidence="4">
    <location>
        <begin position="421"/>
        <end position="442"/>
    </location>
</feature>
<protein>
    <recommendedName>
        <fullName evidence="7">Ankyrin repeat domain-containing protein</fullName>
    </recommendedName>
</protein>
<dbReference type="PANTHER" id="PTHR24171">
    <property type="entry name" value="ANKYRIN REPEAT DOMAIN-CONTAINING PROTEIN 39-RELATED"/>
    <property type="match status" value="1"/>
</dbReference>
<dbReference type="SMART" id="SM00248">
    <property type="entry name" value="ANK"/>
    <property type="match status" value="2"/>
</dbReference>
<keyword evidence="4" id="KW-0812">Transmembrane</keyword>
<dbReference type="Gene3D" id="1.25.40.20">
    <property type="entry name" value="Ankyrin repeat-containing domain"/>
    <property type="match status" value="1"/>
</dbReference>
<evidence type="ECO:0008006" key="7">
    <source>
        <dbReference type="Google" id="ProtNLM"/>
    </source>
</evidence>
<keyword evidence="6" id="KW-1185">Reference proteome</keyword>
<dbReference type="SUPFAM" id="SSF48403">
    <property type="entry name" value="Ankyrin repeat"/>
    <property type="match status" value="1"/>
</dbReference>
<evidence type="ECO:0000256" key="3">
    <source>
        <dbReference type="PROSITE-ProRule" id="PRU00023"/>
    </source>
</evidence>
<feature type="repeat" description="ANK" evidence="3">
    <location>
        <begin position="281"/>
        <end position="313"/>
    </location>
</feature>
<dbReference type="PROSITE" id="PS50297">
    <property type="entry name" value="ANK_REP_REGION"/>
    <property type="match status" value="1"/>
</dbReference>
<evidence type="ECO:0000256" key="4">
    <source>
        <dbReference type="SAM" id="Phobius"/>
    </source>
</evidence>
<dbReference type="AlphaFoldDB" id="A0A9W4QXF3"/>
<organism evidence="5 6">
    <name type="scientific">Pseudoalteromonas holothuriae</name>
    <dbReference type="NCBI Taxonomy" id="2963714"/>
    <lineage>
        <taxon>Bacteria</taxon>
        <taxon>Pseudomonadati</taxon>
        <taxon>Pseudomonadota</taxon>
        <taxon>Gammaproteobacteria</taxon>
        <taxon>Alteromonadales</taxon>
        <taxon>Pseudoalteromonadaceae</taxon>
        <taxon>Pseudoalteromonas</taxon>
    </lineage>
</organism>
<dbReference type="InterPro" id="IPR036770">
    <property type="entry name" value="Ankyrin_rpt-contain_sf"/>
</dbReference>
<proteinExistence type="predicted"/>
<accession>A0A9W4QXF3</accession>
<reference evidence="5" key="1">
    <citation type="submission" date="2022-07" db="EMBL/GenBank/DDBJ databases">
        <authorList>
            <person name="Criscuolo A."/>
        </authorList>
    </citation>
    <scope>NUCLEOTIDE SEQUENCE</scope>
    <source>
        <strain evidence="5">CIP111854</strain>
    </source>
</reference>
<keyword evidence="1" id="KW-0677">Repeat</keyword>
<sequence length="444" mass="50342">MEHVLIWPSQYPLLLRGLVEQNGAFILDALEAWPNCITSKDEQGVEATVLPPLFYLQWLKPIEPFESCYFQHIDEYDEQQQAYTAQLFAHIEQSGMTRQELSVMLLERFAQYSDLTLQKDAVNYPNFFDLLVSLKYEQVFTWCLTTGMTLTPQEASSTWEKVSFRAAVEANIDTCISDRPATATIATERLLQKQGEFYQLLELLCDDKEQVAQLLEQALLNQVTSDDVKQPELINLLTRGAKGTERDAQGRSALMWAIEKGFVNVVEKLLPNHDINDTDLQGQTMMHFAVKSNLASMIELIIQHGVDATKEDAQCQSPYRLAMKTPLLVAKKTLEKKGVKELSEQGKWLKIKQVHFLYALVSLLLPVQLLLFFSEYIEDKSLLVGVATALGLLLFGSARSVRRGQLYPNMSHPWSLKGLSALSWFSVSAQILFALLIWTTLLRG</sequence>
<evidence type="ECO:0000313" key="6">
    <source>
        <dbReference type="Proteomes" id="UP001152467"/>
    </source>
</evidence>
<keyword evidence="4" id="KW-1133">Transmembrane helix</keyword>
<dbReference type="Pfam" id="PF12796">
    <property type="entry name" value="Ank_2"/>
    <property type="match status" value="1"/>
</dbReference>
<keyword evidence="2 3" id="KW-0040">ANK repeat</keyword>
<feature type="transmembrane region" description="Helical" evidence="4">
    <location>
        <begin position="356"/>
        <end position="374"/>
    </location>
</feature>
<evidence type="ECO:0000256" key="2">
    <source>
        <dbReference type="ARBA" id="ARBA00023043"/>
    </source>
</evidence>
<feature type="transmembrane region" description="Helical" evidence="4">
    <location>
        <begin position="381"/>
        <end position="401"/>
    </location>
</feature>
<dbReference type="EMBL" id="CAMAPC010000006">
    <property type="protein sequence ID" value="CAH9057344.1"/>
    <property type="molecule type" value="Genomic_DNA"/>
</dbReference>
<dbReference type="InterPro" id="IPR002110">
    <property type="entry name" value="Ankyrin_rpt"/>
</dbReference>
<dbReference type="RefSeq" id="WP_261626300.1">
    <property type="nucleotide sequence ID" value="NZ_CAMAPC010000006.1"/>
</dbReference>
<dbReference type="Proteomes" id="UP001152467">
    <property type="component" value="Unassembled WGS sequence"/>
</dbReference>